<dbReference type="InterPro" id="IPR005901">
    <property type="entry name" value="GLPGLI"/>
</dbReference>
<dbReference type="Pfam" id="PF09697">
    <property type="entry name" value="Porph_ging"/>
    <property type="match status" value="1"/>
</dbReference>
<protein>
    <recommendedName>
        <fullName evidence="3">GLPGLI family protein</fullName>
    </recommendedName>
</protein>
<keyword evidence="2" id="KW-1185">Reference proteome</keyword>
<dbReference type="AlphaFoldDB" id="A0A3D9D1I5"/>
<dbReference type="Proteomes" id="UP000256326">
    <property type="component" value="Unassembled WGS sequence"/>
</dbReference>
<evidence type="ECO:0000313" key="2">
    <source>
        <dbReference type="Proteomes" id="UP000256326"/>
    </source>
</evidence>
<sequence>MKKVFYLLLMISGIINAQKLRITYSAKCKTDLNLEKINPQIMVLDFVDNKSIFREMIDRDGDSLKINNGSPMNSTGFENQYYVKKNLAKERTEKIITNSENNFLLPIDEKLNWKILSDKKKIAGYNAQKATVNYGGREWTAWFTSEIPINDGPYVFCGLPGLIISIEDNKTEYVFNLIETKKNCGELYDARKQLIDIDWNQFEQLAINYYDNPNREMEQKIKSNKVFITDAKGNRIDLNIKQMNEERQDYIRKNNNPIELNHKINYQ</sequence>
<dbReference type="EMBL" id="QNUG01000007">
    <property type="protein sequence ID" value="REC71869.1"/>
    <property type="molecule type" value="Genomic_DNA"/>
</dbReference>
<comment type="caution">
    <text evidence="1">The sequence shown here is derived from an EMBL/GenBank/DDBJ whole genome shotgun (WGS) entry which is preliminary data.</text>
</comment>
<reference evidence="1 2" key="1">
    <citation type="journal article" date="2006" name="Int. J. Syst. Evol. Microbiol.">
        <title>Chryseobacterium hispanicum sp. nov., isolated from the drinking water distribution system of Sevilla, Spain.</title>
        <authorList>
            <person name="Gallego V."/>
            <person name="Garcia M.T."/>
            <person name="Ventosa A."/>
        </authorList>
    </citation>
    <scope>NUCLEOTIDE SEQUENCE [LARGE SCALE GENOMIC DNA]</scope>
    <source>
        <strain evidence="1 2">KCTC 22104</strain>
    </source>
</reference>
<evidence type="ECO:0008006" key="3">
    <source>
        <dbReference type="Google" id="ProtNLM"/>
    </source>
</evidence>
<name>A0A3D9D1I5_9FLAO</name>
<proteinExistence type="predicted"/>
<organism evidence="1 2">
    <name type="scientific">Epilithonimonas hispanica</name>
    <dbReference type="NCBI Taxonomy" id="358687"/>
    <lineage>
        <taxon>Bacteria</taxon>
        <taxon>Pseudomonadati</taxon>
        <taxon>Bacteroidota</taxon>
        <taxon>Flavobacteriia</taxon>
        <taxon>Flavobacteriales</taxon>
        <taxon>Weeksellaceae</taxon>
        <taxon>Chryseobacterium group</taxon>
        <taxon>Epilithonimonas</taxon>
    </lineage>
</organism>
<dbReference type="OrthoDB" id="1440774at2"/>
<evidence type="ECO:0000313" key="1">
    <source>
        <dbReference type="EMBL" id="REC71869.1"/>
    </source>
</evidence>
<gene>
    <name evidence="1" type="ORF">DRF58_04340</name>
</gene>
<dbReference type="RefSeq" id="WP_116033303.1">
    <property type="nucleotide sequence ID" value="NZ_JBHLVV010000029.1"/>
</dbReference>
<accession>A0A3D9D1I5</accession>
<dbReference type="NCBIfam" id="TIGR01200">
    <property type="entry name" value="GLPGLI"/>
    <property type="match status" value="1"/>
</dbReference>